<feature type="binding site" evidence="3">
    <location>
        <position position="277"/>
    </location>
    <ligand>
        <name>Zn(2+)</name>
        <dbReference type="ChEBI" id="CHEBI:29105"/>
        <label>1</label>
        <note>catalytic</note>
    </ligand>
</feature>
<feature type="domain" description="Amidohydrolase-related" evidence="5">
    <location>
        <begin position="51"/>
        <end position="364"/>
    </location>
</feature>
<feature type="binding site" evidence="3">
    <location>
        <position position="222"/>
    </location>
    <ligand>
        <name>Zn(2+)</name>
        <dbReference type="ChEBI" id="CHEBI:29105"/>
        <label>2</label>
        <note>catalytic</note>
    </ligand>
</feature>
<feature type="binding site" evidence="3">
    <location>
        <position position="60"/>
    </location>
    <ligand>
        <name>Zn(2+)</name>
        <dbReference type="ChEBI" id="CHEBI:29105"/>
        <label>1</label>
        <note>catalytic</note>
    </ligand>
</feature>
<comment type="subcellular location">
    <subcellularLocation>
        <location evidence="1">Cytoplasm</location>
    </subcellularLocation>
</comment>
<comment type="PTM">
    <text evidence="4">Carbamylation allows a single lysine to coordinate two zinc ions.</text>
</comment>
<accession>A0A506PL61</accession>
<evidence type="ECO:0000313" key="7">
    <source>
        <dbReference type="Proteomes" id="UP000317332"/>
    </source>
</evidence>
<protein>
    <recommendedName>
        <fullName evidence="1">Isoaspartyl dipeptidase</fullName>
        <ecNumber evidence="1">3.4.19.-</ecNumber>
    </recommendedName>
</protein>
<feature type="modified residue" description="N6-carboxylysine" evidence="4">
    <location>
        <position position="154"/>
    </location>
</feature>
<dbReference type="Gene3D" id="2.30.40.10">
    <property type="entry name" value="Urease, subunit C, domain 1"/>
    <property type="match status" value="1"/>
</dbReference>
<dbReference type="GO" id="GO:0008237">
    <property type="term" value="F:metallopeptidase activity"/>
    <property type="evidence" value="ECO:0007669"/>
    <property type="project" value="UniProtKB-KW"/>
</dbReference>
<dbReference type="AlphaFoldDB" id="A0A506PL61"/>
<evidence type="ECO:0000256" key="1">
    <source>
        <dbReference type="PIRNR" id="PIRNR001238"/>
    </source>
</evidence>
<comment type="cofactor">
    <cofactor evidence="1 3">
        <name>Zn(2+)</name>
        <dbReference type="ChEBI" id="CHEBI:29105"/>
    </cofactor>
    <text evidence="1 3">Binds 2 Zn(2+) ions per subunit.</text>
</comment>
<dbReference type="GO" id="GO:0005737">
    <property type="term" value="C:cytoplasm"/>
    <property type="evidence" value="ECO:0007669"/>
    <property type="project" value="UniProtKB-SubCell"/>
</dbReference>
<evidence type="ECO:0000256" key="2">
    <source>
        <dbReference type="PIRSR" id="PIRSR001238-1"/>
    </source>
</evidence>
<dbReference type="EC" id="3.4.19.-" evidence="1"/>
<feature type="active site" description="Proton acceptor" evidence="2">
    <location>
        <position position="277"/>
    </location>
</feature>
<keyword evidence="1 3" id="KW-0862">Zinc</keyword>
<comment type="function">
    <text evidence="1">Catalyzes the hydrolytic cleavage of a subset of L-isoaspartyl (L-beta-aspartyl) dipeptides. Used to degrade proteins damaged by L-isoaspartyl residues formation.</text>
</comment>
<evidence type="ECO:0000259" key="5">
    <source>
        <dbReference type="Pfam" id="PF01979"/>
    </source>
</evidence>
<keyword evidence="1" id="KW-0482">Metalloprotease</keyword>
<dbReference type="NCBIfam" id="TIGR01975">
    <property type="entry name" value="isoAsp_dipep"/>
    <property type="match status" value="1"/>
</dbReference>
<dbReference type="GO" id="GO:0006508">
    <property type="term" value="P:proteolysis"/>
    <property type="evidence" value="ECO:0007669"/>
    <property type="project" value="UniProtKB-KW"/>
</dbReference>
<dbReference type="EMBL" id="VHIQ01000003">
    <property type="protein sequence ID" value="TPV34045.1"/>
    <property type="molecule type" value="Genomic_DNA"/>
</dbReference>
<dbReference type="SUPFAM" id="SSF51556">
    <property type="entry name" value="Metallo-dependent hydrolases"/>
    <property type="match status" value="1"/>
</dbReference>
<dbReference type="InterPro" id="IPR006680">
    <property type="entry name" value="Amidohydro-rel"/>
</dbReference>
<feature type="binding site" evidence="3">
    <location>
        <position position="193"/>
    </location>
    <ligand>
        <name>Zn(2+)</name>
        <dbReference type="ChEBI" id="CHEBI:29105"/>
        <label>2</label>
        <note>catalytic</note>
    </ligand>
</feature>
<evidence type="ECO:0000256" key="3">
    <source>
        <dbReference type="PIRSR" id="PIRSR001238-3"/>
    </source>
</evidence>
<dbReference type="PANTHER" id="PTHR11647">
    <property type="entry name" value="HYDRANTOINASE/DIHYDROPYRIMIDINASE FAMILY MEMBER"/>
    <property type="match status" value="1"/>
</dbReference>
<gene>
    <name evidence="6" type="ORF">FJ651_07755</name>
</gene>
<dbReference type="GO" id="GO:0046872">
    <property type="term" value="F:metal ion binding"/>
    <property type="evidence" value="ECO:0007669"/>
    <property type="project" value="UniProtKB-KW"/>
</dbReference>
<dbReference type="Pfam" id="PF01979">
    <property type="entry name" value="Amidohydro_1"/>
    <property type="match status" value="1"/>
</dbReference>
<dbReference type="PIRSF" id="PIRSF001238">
    <property type="entry name" value="IadA"/>
    <property type="match status" value="1"/>
</dbReference>
<keyword evidence="1 6" id="KW-0378">Hydrolase</keyword>
<keyword evidence="1" id="KW-0645">Protease</keyword>
<dbReference type="InterPro" id="IPR050378">
    <property type="entry name" value="Metallo-dep_Hydrolases_sf"/>
</dbReference>
<comment type="similarity">
    <text evidence="1">Belongs to the peptidase M38 family.</text>
</comment>
<dbReference type="SUPFAM" id="SSF51338">
    <property type="entry name" value="Composite domain of metallo-dependent hydrolases"/>
    <property type="match status" value="1"/>
</dbReference>
<organism evidence="6 7">
    <name type="scientific">Paucihalobacter ruber</name>
    <dbReference type="NCBI Taxonomy" id="2567861"/>
    <lineage>
        <taxon>Bacteria</taxon>
        <taxon>Pseudomonadati</taxon>
        <taxon>Bacteroidota</taxon>
        <taxon>Flavobacteriia</taxon>
        <taxon>Flavobacteriales</taxon>
        <taxon>Flavobacteriaceae</taxon>
        <taxon>Paucihalobacter</taxon>
    </lineage>
</organism>
<reference evidence="6 7" key="1">
    <citation type="submission" date="2019-06" db="EMBL/GenBank/DDBJ databases">
        <title>Flavobacteriaceae Paucihalobacterium erythroidium CWB-1, complete genome.</title>
        <authorList>
            <person name="Wu S."/>
        </authorList>
    </citation>
    <scope>NUCLEOTIDE SEQUENCE [LARGE SCALE GENOMIC DNA]</scope>
    <source>
        <strain evidence="6 7">CWB-1</strain>
    </source>
</reference>
<feature type="binding site" description="via carbamate group" evidence="3">
    <location>
        <position position="154"/>
    </location>
    <ligand>
        <name>Zn(2+)</name>
        <dbReference type="ChEBI" id="CHEBI:29105"/>
        <label>1</label>
        <note>catalytic</note>
    </ligand>
</feature>
<evidence type="ECO:0000256" key="4">
    <source>
        <dbReference type="PIRSR" id="PIRSR001238-50"/>
    </source>
</evidence>
<feature type="binding site" description="via carbamate group" evidence="3">
    <location>
        <position position="154"/>
    </location>
    <ligand>
        <name>Zn(2+)</name>
        <dbReference type="ChEBI" id="CHEBI:29105"/>
        <label>2</label>
        <note>catalytic</note>
    </ligand>
</feature>
<dbReference type="OrthoDB" id="9797498at2"/>
<dbReference type="PANTHER" id="PTHR11647:SF1">
    <property type="entry name" value="COLLAPSIN RESPONSE MEDIATOR PROTEIN"/>
    <property type="match status" value="1"/>
</dbReference>
<sequence length="383" mass="41900">MLKLLKNTNLYAPEHLGKQDILIANDTIVAIDKNLDNYKAVADVYDLSDCIVTPGLIDQHIHITGAGGKDGYASMTPEISLSELIACGTTTVVGLLGTDGTLRSIRTLYAKAKALDQEGITAYMYCGYYGVDSVTITDNIQSDMIFIDKVLGCKIAISDIRSSYPTALELLRKLRDIRVGGSLANKKGILHIHLGNLETKMDILFELVNKYQFPIQHISPTHVGRTKELFEQAIEFAKLGGIIDITTGASKYTDPYQSVLYALEKGVSINNMTFSSDGHAGLTKFNSQKEAIGVKNAPFDQNLFEVIQLIKKGGVAIEDAFKLITTNPAKNLGLTNKGRLAVGCDADICAFNQELELTHVFARGRHMMKDQQIIVKGTFESSM</sequence>
<dbReference type="InterPro" id="IPR010229">
    <property type="entry name" value="Pept_M38_dipep"/>
</dbReference>
<evidence type="ECO:0000313" key="6">
    <source>
        <dbReference type="EMBL" id="TPV34045.1"/>
    </source>
</evidence>
<proteinExistence type="inferred from homology"/>
<comment type="caution">
    <text evidence="6">The sequence shown here is derived from an EMBL/GenBank/DDBJ whole genome shotgun (WGS) entry which is preliminary data.</text>
</comment>
<dbReference type="Gene3D" id="3.20.20.140">
    <property type="entry name" value="Metal-dependent hydrolases"/>
    <property type="match status" value="1"/>
</dbReference>
<keyword evidence="1 3" id="KW-0479">Metal-binding</keyword>
<keyword evidence="7" id="KW-1185">Reference proteome</keyword>
<dbReference type="GO" id="GO:0008798">
    <property type="term" value="F:beta-aspartyl-peptidase activity"/>
    <property type="evidence" value="ECO:0007669"/>
    <property type="project" value="InterPro"/>
</dbReference>
<dbReference type="RefSeq" id="WP_140989942.1">
    <property type="nucleotide sequence ID" value="NZ_VHIQ01000003.1"/>
</dbReference>
<dbReference type="InterPro" id="IPR032466">
    <property type="entry name" value="Metal_Hydrolase"/>
</dbReference>
<dbReference type="GO" id="GO:0016810">
    <property type="term" value="F:hydrolase activity, acting on carbon-nitrogen (but not peptide) bonds"/>
    <property type="evidence" value="ECO:0007669"/>
    <property type="project" value="InterPro"/>
</dbReference>
<feature type="binding site" evidence="3">
    <location>
        <position position="62"/>
    </location>
    <ligand>
        <name>Zn(2+)</name>
        <dbReference type="ChEBI" id="CHEBI:29105"/>
        <label>1</label>
        <note>catalytic</note>
    </ligand>
</feature>
<comment type="PTM">
    <text evidence="1">Carboxylation allows a single lysine to coordinate two zinc ions.</text>
</comment>
<dbReference type="Proteomes" id="UP000317332">
    <property type="component" value="Unassembled WGS sequence"/>
</dbReference>
<name>A0A506PL61_9FLAO</name>
<dbReference type="InterPro" id="IPR011059">
    <property type="entry name" value="Metal-dep_hydrolase_composite"/>
</dbReference>